<keyword evidence="1" id="KW-0812">Transmembrane</keyword>
<proteinExistence type="predicted"/>
<sequence length="295" mass="33268">LKRDNYNVKSINFDQIEKMPEDAAALIIIGPISALPKKHAQILVNYIATGGRVALLLDPNPHISWNDLINNWGIIVSQQPVADPLSSLAGSNFLTPLIQKSNNQFVPEINLLEFTGNDKSETKRIQSITDQINAVFFPGSGAILETIPAADRPLHVKNIQIAVSTSISWLESNIEKPKFDQDTDIRGPFSLITIIESQGPVNSNIPVFDLSKIMIFADSDFVTNKWFYSNQNSDLILNSLAWLAEDYEVISIRPKVVPFRSLVVNRREREFLKWSSGLPFILMITTSIVVWWRRR</sequence>
<dbReference type="AlphaFoldDB" id="A0A382BMF5"/>
<feature type="non-terminal residue" evidence="3">
    <location>
        <position position="1"/>
    </location>
</feature>
<feature type="transmembrane region" description="Helical" evidence="1">
    <location>
        <begin position="271"/>
        <end position="292"/>
    </location>
</feature>
<dbReference type="InterPro" id="IPR019196">
    <property type="entry name" value="ABC_transp_unknown"/>
</dbReference>
<dbReference type="EMBL" id="UINC01030500">
    <property type="protein sequence ID" value="SVB15010.1"/>
    <property type="molecule type" value="Genomic_DNA"/>
</dbReference>
<name>A0A382BMF5_9ZZZZ</name>
<evidence type="ECO:0000259" key="2">
    <source>
        <dbReference type="Pfam" id="PF09822"/>
    </source>
</evidence>
<keyword evidence="1" id="KW-0472">Membrane</keyword>
<evidence type="ECO:0000256" key="1">
    <source>
        <dbReference type="SAM" id="Phobius"/>
    </source>
</evidence>
<feature type="domain" description="ABC-type uncharacterised transport system" evidence="2">
    <location>
        <begin position="3"/>
        <end position="238"/>
    </location>
</feature>
<organism evidence="3">
    <name type="scientific">marine metagenome</name>
    <dbReference type="NCBI Taxonomy" id="408172"/>
    <lineage>
        <taxon>unclassified sequences</taxon>
        <taxon>metagenomes</taxon>
        <taxon>ecological metagenomes</taxon>
    </lineage>
</organism>
<gene>
    <name evidence="3" type="ORF">METZ01_LOCUS167864</name>
</gene>
<dbReference type="Pfam" id="PF09822">
    <property type="entry name" value="ABC_transp_aux"/>
    <property type="match status" value="1"/>
</dbReference>
<keyword evidence="1" id="KW-1133">Transmembrane helix</keyword>
<reference evidence="3" key="1">
    <citation type="submission" date="2018-05" db="EMBL/GenBank/DDBJ databases">
        <authorList>
            <person name="Lanie J.A."/>
            <person name="Ng W.-L."/>
            <person name="Kazmierczak K.M."/>
            <person name="Andrzejewski T.M."/>
            <person name="Davidsen T.M."/>
            <person name="Wayne K.J."/>
            <person name="Tettelin H."/>
            <person name="Glass J.I."/>
            <person name="Rusch D."/>
            <person name="Podicherti R."/>
            <person name="Tsui H.-C.T."/>
            <person name="Winkler M.E."/>
        </authorList>
    </citation>
    <scope>NUCLEOTIDE SEQUENCE</scope>
</reference>
<accession>A0A382BMF5</accession>
<evidence type="ECO:0000313" key="3">
    <source>
        <dbReference type="EMBL" id="SVB15010.1"/>
    </source>
</evidence>
<protein>
    <recommendedName>
        <fullName evidence="2">ABC-type uncharacterized transport system domain-containing protein</fullName>
    </recommendedName>
</protein>